<keyword evidence="15" id="KW-1185">Reference proteome</keyword>
<dbReference type="OrthoDB" id="10252171at2759"/>
<comment type="catalytic activity">
    <reaction evidence="9">
        <text>L-seryl-[protein] + ATP = O-phospho-L-seryl-[protein] + ADP + H(+)</text>
        <dbReference type="Rhea" id="RHEA:17989"/>
        <dbReference type="Rhea" id="RHEA-COMP:9863"/>
        <dbReference type="Rhea" id="RHEA-COMP:11604"/>
        <dbReference type="ChEBI" id="CHEBI:15378"/>
        <dbReference type="ChEBI" id="CHEBI:29999"/>
        <dbReference type="ChEBI" id="CHEBI:30616"/>
        <dbReference type="ChEBI" id="CHEBI:83421"/>
        <dbReference type="ChEBI" id="CHEBI:456216"/>
        <dbReference type="EC" id="2.7.11.1"/>
    </reaction>
</comment>
<dbReference type="GO" id="GO:0004674">
    <property type="term" value="F:protein serine/threonine kinase activity"/>
    <property type="evidence" value="ECO:0007669"/>
    <property type="project" value="UniProtKB-KW"/>
</dbReference>
<dbReference type="GO" id="GO:0005737">
    <property type="term" value="C:cytoplasm"/>
    <property type="evidence" value="ECO:0007669"/>
    <property type="project" value="TreeGrafter"/>
</dbReference>
<dbReference type="InterPro" id="IPR050629">
    <property type="entry name" value="STE20/SPS1-PAK"/>
</dbReference>
<feature type="binding site" evidence="10">
    <location>
        <position position="74"/>
    </location>
    <ligand>
        <name>ATP</name>
        <dbReference type="ChEBI" id="CHEBI:30616"/>
    </ligand>
</feature>
<gene>
    <name evidence="13" type="ORF">BXYJ_LOCUS15543</name>
</gene>
<dbReference type="PROSITE" id="PS50011">
    <property type="entry name" value="PROTEIN_KINASE_DOM"/>
    <property type="match status" value="1"/>
</dbReference>
<keyword evidence="5 10" id="KW-0547">Nucleotide-binding</keyword>
<reference evidence="13" key="2">
    <citation type="submission" date="2020-09" db="EMBL/GenBank/DDBJ databases">
        <authorList>
            <person name="Kikuchi T."/>
        </authorList>
    </citation>
    <scope>NUCLEOTIDE SEQUENCE</scope>
    <source>
        <strain evidence="13">Ka4C1</strain>
    </source>
</reference>
<dbReference type="EMBL" id="CAJFCV020000006">
    <property type="protein sequence ID" value="CAG9131863.1"/>
    <property type="molecule type" value="Genomic_DNA"/>
</dbReference>
<dbReference type="PANTHER" id="PTHR48012">
    <property type="entry name" value="STERILE20-LIKE KINASE, ISOFORM B-RELATED"/>
    <property type="match status" value="1"/>
</dbReference>
<dbReference type="eggNOG" id="KOG0582">
    <property type="taxonomic scope" value="Eukaryota"/>
</dbReference>
<evidence type="ECO:0000313" key="15">
    <source>
        <dbReference type="Proteomes" id="UP000659654"/>
    </source>
</evidence>
<dbReference type="Pfam" id="PF00069">
    <property type="entry name" value="Pkinase"/>
    <property type="match status" value="1"/>
</dbReference>
<protein>
    <recommendedName>
        <fullName evidence="2">non-specific serine/threonine protein kinase</fullName>
        <ecNumber evidence="2">2.7.11.1</ecNumber>
    </recommendedName>
</protein>
<dbReference type="InterPro" id="IPR011009">
    <property type="entry name" value="Kinase-like_dom_sf"/>
</dbReference>
<evidence type="ECO:0000256" key="3">
    <source>
        <dbReference type="ARBA" id="ARBA00022527"/>
    </source>
</evidence>
<dbReference type="SMART" id="SM00220">
    <property type="entry name" value="S_TKc"/>
    <property type="match status" value="1"/>
</dbReference>
<keyword evidence="4" id="KW-0808">Transferase</keyword>
<evidence type="ECO:0000256" key="11">
    <source>
        <dbReference type="SAM" id="MobiDB-lite"/>
    </source>
</evidence>
<feature type="region of interest" description="Disordered" evidence="11">
    <location>
        <begin position="521"/>
        <end position="571"/>
    </location>
</feature>
<dbReference type="GO" id="GO:0005524">
    <property type="term" value="F:ATP binding"/>
    <property type="evidence" value="ECO:0007669"/>
    <property type="project" value="UniProtKB-UniRule"/>
</dbReference>
<evidence type="ECO:0000256" key="6">
    <source>
        <dbReference type="ARBA" id="ARBA00022777"/>
    </source>
</evidence>
<evidence type="ECO:0000313" key="14">
    <source>
        <dbReference type="Proteomes" id="UP000095284"/>
    </source>
</evidence>
<evidence type="ECO:0000313" key="13">
    <source>
        <dbReference type="EMBL" id="CAD5235452.1"/>
    </source>
</evidence>
<dbReference type="SMR" id="A0A1I7SA70"/>
<evidence type="ECO:0000256" key="9">
    <source>
        <dbReference type="ARBA" id="ARBA00048679"/>
    </source>
</evidence>
<evidence type="ECO:0000256" key="4">
    <source>
        <dbReference type="ARBA" id="ARBA00022679"/>
    </source>
</evidence>
<comment type="catalytic activity">
    <reaction evidence="8">
        <text>L-threonyl-[protein] + ATP = O-phospho-L-threonyl-[protein] + ADP + H(+)</text>
        <dbReference type="Rhea" id="RHEA:46608"/>
        <dbReference type="Rhea" id="RHEA-COMP:11060"/>
        <dbReference type="Rhea" id="RHEA-COMP:11605"/>
        <dbReference type="ChEBI" id="CHEBI:15378"/>
        <dbReference type="ChEBI" id="CHEBI:30013"/>
        <dbReference type="ChEBI" id="CHEBI:30616"/>
        <dbReference type="ChEBI" id="CHEBI:61977"/>
        <dbReference type="ChEBI" id="CHEBI:456216"/>
        <dbReference type="EC" id="2.7.11.1"/>
    </reaction>
</comment>
<sequence>MMEEDYSLNKFAADVEEASAASSEHQINAKNYEPVSQWSNKPVDYHFLSLLGSGATADVLKARNVKEYRFCAVKLMVFPDKHRKEIIREIRSLNYLNHPNLVDLHAVSVLNGNTAFIVTPIYRSVSTLLKESMKLKRFNDMSPPFAPVSEKCAGELMYQLLDGTSFMHQNGYMHRDLKSDNLMLDDYATLKIVDFGVTRPFSTFERKGLGKMGTPCGTPYFMAPEVALRFLDEQNPDYDVRAETWSIGVVLCEFVFAQVPYSLFNMTSPAFWEQINALQYESTPKWHEMFETKKIAPLKKKLSKKCIEFIEKCLVGDYVKRRTASKLLRDDWVKQFKGKKKHIFLELLDDELLKRTKKYADKKNQEIWASKNPSSGKRVLATVLLKPKDKMYLLEFALDIKDQKHFERNAEQTIRANFCQLTNAKIIDGNQFFYLTEKLLTLANQYINHRSIAADLVSFSGRVDFDPETFADHCLLAVSTSFKELALKLERECPEALDHMQTAIQKFPVELDDEKIQKAARREVPGLGRSSGQAEPARRASTGKMPSLFVKSSESSLSSLRSFKERLNRRRKSVPTKYLDFMMDSRVDSEPFD</sequence>
<evidence type="ECO:0000256" key="7">
    <source>
        <dbReference type="ARBA" id="ARBA00022840"/>
    </source>
</evidence>
<keyword evidence="6" id="KW-0418">Kinase</keyword>
<dbReference type="EC" id="2.7.11.1" evidence="2"/>
<evidence type="ECO:0000259" key="12">
    <source>
        <dbReference type="PROSITE" id="PS50011"/>
    </source>
</evidence>
<keyword evidence="3" id="KW-0723">Serine/threonine-protein kinase</keyword>
<dbReference type="InterPro" id="IPR008271">
    <property type="entry name" value="Ser/Thr_kinase_AS"/>
</dbReference>
<feature type="compositionally biased region" description="Low complexity" evidence="11">
    <location>
        <begin position="547"/>
        <end position="561"/>
    </location>
</feature>
<proteinExistence type="inferred from homology"/>
<keyword evidence="7 10" id="KW-0067">ATP-binding</keyword>
<dbReference type="AlphaFoldDB" id="A0A1I7SA70"/>
<dbReference type="PROSITE" id="PS00107">
    <property type="entry name" value="PROTEIN_KINASE_ATP"/>
    <property type="match status" value="1"/>
</dbReference>
<evidence type="ECO:0000256" key="10">
    <source>
        <dbReference type="PROSITE-ProRule" id="PRU10141"/>
    </source>
</evidence>
<feature type="domain" description="Protein kinase" evidence="12">
    <location>
        <begin position="45"/>
        <end position="345"/>
    </location>
</feature>
<dbReference type="Gene3D" id="1.10.510.10">
    <property type="entry name" value="Transferase(Phosphotransferase) domain 1"/>
    <property type="match status" value="1"/>
</dbReference>
<dbReference type="Proteomes" id="UP000659654">
    <property type="component" value="Unassembled WGS sequence"/>
</dbReference>
<evidence type="ECO:0000313" key="16">
    <source>
        <dbReference type="WBParaSite" id="BXY_0991700.1"/>
    </source>
</evidence>
<reference evidence="16" key="1">
    <citation type="submission" date="2016-11" db="UniProtKB">
        <authorList>
            <consortium name="WormBaseParasite"/>
        </authorList>
    </citation>
    <scope>IDENTIFICATION</scope>
</reference>
<dbReference type="InterPro" id="IPR017441">
    <property type="entry name" value="Protein_kinase_ATP_BS"/>
</dbReference>
<evidence type="ECO:0000256" key="2">
    <source>
        <dbReference type="ARBA" id="ARBA00012513"/>
    </source>
</evidence>
<dbReference type="SUPFAM" id="SSF56112">
    <property type="entry name" value="Protein kinase-like (PK-like)"/>
    <property type="match status" value="1"/>
</dbReference>
<evidence type="ECO:0000256" key="1">
    <source>
        <dbReference type="ARBA" id="ARBA00008874"/>
    </source>
</evidence>
<dbReference type="WBParaSite" id="BXY_0991700.1">
    <property type="protein sequence ID" value="BXY_0991700.1"/>
    <property type="gene ID" value="BXY_0991700"/>
</dbReference>
<dbReference type="InterPro" id="IPR000719">
    <property type="entry name" value="Prot_kinase_dom"/>
</dbReference>
<dbReference type="Proteomes" id="UP000582659">
    <property type="component" value="Unassembled WGS sequence"/>
</dbReference>
<dbReference type="EMBL" id="CAJFDI010000006">
    <property type="protein sequence ID" value="CAD5235452.1"/>
    <property type="molecule type" value="Genomic_DNA"/>
</dbReference>
<organism evidence="14 16">
    <name type="scientific">Bursaphelenchus xylophilus</name>
    <name type="common">Pinewood nematode worm</name>
    <name type="synonym">Aphelenchoides xylophilus</name>
    <dbReference type="NCBI Taxonomy" id="6326"/>
    <lineage>
        <taxon>Eukaryota</taxon>
        <taxon>Metazoa</taxon>
        <taxon>Ecdysozoa</taxon>
        <taxon>Nematoda</taxon>
        <taxon>Chromadorea</taxon>
        <taxon>Rhabditida</taxon>
        <taxon>Tylenchina</taxon>
        <taxon>Tylenchomorpha</taxon>
        <taxon>Aphelenchoidea</taxon>
        <taxon>Aphelenchoididae</taxon>
        <taxon>Bursaphelenchus</taxon>
    </lineage>
</organism>
<dbReference type="PANTHER" id="PTHR48012:SF10">
    <property type="entry name" value="FI20177P1"/>
    <property type="match status" value="1"/>
</dbReference>
<accession>A0A1I7SA70</accession>
<evidence type="ECO:0000256" key="5">
    <source>
        <dbReference type="ARBA" id="ARBA00022741"/>
    </source>
</evidence>
<dbReference type="Proteomes" id="UP000095284">
    <property type="component" value="Unplaced"/>
</dbReference>
<evidence type="ECO:0000256" key="8">
    <source>
        <dbReference type="ARBA" id="ARBA00047899"/>
    </source>
</evidence>
<dbReference type="PROSITE" id="PS00108">
    <property type="entry name" value="PROTEIN_KINASE_ST"/>
    <property type="match status" value="1"/>
</dbReference>
<name>A0A1I7SA70_BURXY</name>
<comment type="similarity">
    <text evidence="1">Belongs to the protein kinase superfamily. STE Ser/Thr protein kinase family. STE20 subfamily.</text>
</comment>